<feature type="transmembrane region" description="Helical" evidence="1">
    <location>
        <begin position="200"/>
        <end position="222"/>
    </location>
</feature>
<feature type="transmembrane region" description="Helical" evidence="1">
    <location>
        <begin position="88"/>
        <end position="109"/>
    </location>
</feature>
<keyword evidence="1" id="KW-0472">Membrane</keyword>
<sequence length="470" mass="52175">MDNYPKLQEKELPKPPHWTKAIGVGVVVTGLAIGTGELILWPHLITKHGLSLLWLALIGITCQYFINREVARHEVATGESFFTTSARIIQWSVFFWLFSAIALYIWPGWASAIATTLKELFGFGSHLGWSWATLALVLVLTFSGKVAYSMLEKSLKITVPTFFVLLLVISYLNLSWGEIKTALAGVVAFGTIPEGVDINVLLGAIVFAGAGGMLNLTVSLWYRDKQVGMGNYIGRVVNPITGKKEAVTATGFKFDTNNKANMQNWRGWMRYVMIDQGLIFLCLGFVTLFLLSVNAHSVLSPMGLVPEGLEIAVVQANIFGNIWGPIGFKLFLVMAFLMLFSVMWTVIDALTRMVSDIIYTNAREGKYKGVFRVFNKFSIGQLYYGVIVIVAIIGAFLIPLKQPLTLLVISGVLSGLTMAIYTPFLIYINNKHLPKPLRPSWFTNVAMSGISVFFMYFAYKVIVDAFTKII</sequence>
<feature type="transmembrane region" description="Helical" evidence="1">
    <location>
        <begin position="382"/>
        <end position="400"/>
    </location>
</feature>
<keyword evidence="1" id="KW-1133">Transmembrane helix</keyword>
<gene>
    <name evidence="2" type="ORF">COV29_02590</name>
</gene>
<feature type="transmembrane region" description="Helical" evidence="1">
    <location>
        <begin position="440"/>
        <end position="459"/>
    </location>
</feature>
<dbReference type="Proteomes" id="UP000228496">
    <property type="component" value="Unassembled WGS sequence"/>
</dbReference>
<organism evidence="2 3">
    <name type="scientific">Candidatus Yanofskybacteria bacterium CG10_big_fil_rev_8_21_14_0_10_36_16</name>
    <dbReference type="NCBI Taxonomy" id="1975096"/>
    <lineage>
        <taxon>Bacteria</taxon>
        <taxon>Candidatus Yanofskyibacteriota</taxon>
    </lineage>
</organism>
<dbReference type="AlphaFoldDB" id="A0A2J0Q7S2"/>
<evidence type="ECO:0000313" key="2">
    <source>
        <dbReference type="EMBL" id="PJE51137.1"/>
    </source>
</evidence>
<keyword evidence="1" id="KW-0812">Transmembrane</keyword>
<feature type="transmembrane region" description="Helical" evidence="1">
    <location>
        <begin position="50"/>
        <end position="67"/>
    </location>
</feature>
<evidence type="ECO:0000256" key="1">
    <source>
        <dbReference type="SAM" id="Phobius"/>
    </source>
</evidence>
<proteinExistence type="predicted"/>
<comment type="caution">
    <text evidence="2">The sequence shown here is derived from an EMBL/GenBank/DDBJ whole genome shotgun (WGS) entry which is preliminary data.</text>
</comment>
<accession>A0A2J0Q7S2</accession>
<feature type="transmembrane region" description="Helical" evidence="1">
    <location>
        <begin position="129"/>
        <end position="148"/>
    </location>
</feature>
<feature type="transmembrane region" description="Helical" evidence="1">
    <location>
        <begin position="155"/>
        <end position="174"/>
    </location>
</feature>
<feature type="transmembrane region" description="Helical" evidence="1">
    <location>
        <begin position="278"/>
        <end position="299"/>
    </location>
</feature>
<feature type="transmembrane region" description="Helical" evidence="1">
    <location>
        <begin position="326"/>
        <end position="347"/>
    </location>
</feature>
<protein>
    <recommendedName>
        <fullName evidence="4">Iron transporter</fullName>
    </recommendedName>
</protein>
<name>A0A2J0Q7S2_9BACT</name>
<evidence type="ECO:0000313" key="3">
    <source>
        <dbReference type="Proteomes" id="UP000228496"/>
    </source>
</evidence>
<feature type="transmembrane region" description="Helical" evidence="1">
    <location>
        <begin position="21"/>
        <end position="44"/>
    </location>
</feature>
<feature type="transmembrane region" description="Helical" evidence="1">
    <location>
        <begin position="406"/>
        <end position="428"/>
    </location>
</feature>
<dbReference type="EMBL" id="PCXQ01000004">
    <property type="protein sequence ID" value="PJE51137.1"/>
    <property type="molecule type" value="Genomic_DNA"/>
</dbReference>
<reference evidence="2 3" key="1">
    <citation type="submission" date="2017-09" db="EMBL/GenBank/DDBJ databases">
        <title>Depth-based differentiation of microbial function through sediment-hosted aquifers and enrichment of novel symbionts in the deep terrestrial subsurface.</title>
        <authorList>
            <person name="Probst A.J."/>
            <person name="Ladd B."/>
            <person name="Jarett J.K."/>
            <person name="Geller-Mcgrath D.E."/>
            <person name="Sieber C.M."/>
            <person name="Emerson J.B."/>
            <person name="Anantharaman K."/>
            <person name="Thomas B.C."/>
            <person name="Malmstrom R."/>
            <person name="Stieglmeier M."/>
            <person name="Klingl A."/>
            <person name="Woyke T."/>
            <person name="Ryan C.M."/>
            <person name="Banfield J.F."/>
        </authorList>
    </citation>
    <scope>NUCLEOTIDE SEQUENCE [LARGE SCALE GENOMIC DNA]</scope>
    <source>
        <strain evidence="2">CG10_big_fil_rev_8_21_14_0_10_36_16</strain>
    </source>
</reference>
<evidence type="ECO:0008006" key="4">
    <source>
        <dbReference type="Google" id="ProtNLM"/>
    </source>
</evidence>
<dbReference type="NCBIfam" id="NF037982">
    <property type="entry name" value="Nramp_1"/>
    <property type="match status" value="1"/>
</dbReference>